<protein>
    <submittedName>
        <fullName evidence="1">Uncharacterized protein</fullName>
    </submittedName>
</protein>
<comment type="caution">
    <text evidence="1">The sequence shown here is derived from an EMBL/GenBank/DDBJ whole genome shotgun (WGS) entry which is preliminary data.</text>
</comment>
<reference evidence="1 2" key="1">
    <citation type="submission" date="2020-08" db="EMBL/GenBank/DDBJ databases">
        <title>Sequencing the genomes of 1000 actinobacteria strains.</title>
        <authorList>
            <person name="Klenk H.-P."/>
        </authorList>
    </citation>
    <scope>NUCLEOTIDE SEQUENCE [LARGE SCALE GENOMIC DNA]</scope>
    <source>
        <strain evidence="1 2">DSM 43851</strain>
    </source>
</reference>
<name>A0A7W9NJT5_9PSEU</name>
<organism evidence="1 2">
    <name type="scientific">Kutzneria kofuensis</name>
    <dbReference type="NCBI Taxonomy" id="103725"/>
    <lineage>
        <taxon>Bacteria</taxon>
        <taxon>Bacillati</taxon>
        <taxon>Actinomycetota</taxon>
        <taxon>Actinomycetes</taxon>
        <taxon>Pseudonocardiales</taxon>
        <taxon>Pseudonocardiaceae</taxon>
        <taxon>Kutzneria</taxon>
    </lineage>
</organism>
<sequence length="34" mass="3375">MRVHSGGVVGAATLLVAEQSDPSTLRAVALVATP</sequence>
<evidence type="ECO:0000313" key="1">
    <source>
        <dbReference type="EMBL" id="MBB5894503.1"/>
    </source>
</evidence>
<accession>A0A7W9NJT5</accession>
<dbReference type="AlphaFoldDB" id="A0A7W9NJT5"/>
<gene>
    <name evidence="1" type="ORF">BJ998_005699</name>
</gene>
<dbReference type="EMBL" id="JACHIR010000001">
    <property type="protein sequence ID" value="MBB5894503.1"/>
    <property type="molecule type" value="Genomic_DNA"/>
</dbReference>
<dbReference type="Proteomes" id="UP000585638">
    <property type="component" value="Unassembled WGS sequence"/>
</dbReference>
<keyword evidence="2" id="KW-1185">Reference proteome</keyword>
<proteinExistence type="predicted"/>
<evidence type="ECO:0000313" key="2">
    <source>
        <dbReference type="Proteomes" id="UP000585638"/>
    </source>
</evidence>